<accession>A0A4Y1MR62</accession>
<proteinExistence type="inferred from homology"/>
<reference evidence="5" key="1">
    <citation type="submission" date="2017-12" db="EMBL/GenBank/DDBJ databases">
        <authorList>
            <person name="Martens C."/>
            <person name="Dahlstrom E."/>
            <person name="Barbian K."/>
            <person name="Sykora L."/>
            <person name="Ricklefs S."/>
            <person name="Bruno D."/>
            <person name="Anzick I."/>
            <person name="Myles I."/>
            <person name="Datta S.K."/>
        </authorList>
    </citation>
    <scope>NUCLEOTIDE SEQUENCE</scope>
    <source>
        <strain evidence="5">AD2</strain>
        <plasmid evidence="5">p4-AD2</plasmid>
    </source>
</reference>
<dbReference type="InterPro" id="IPR052021">
    <property type="entry name" value="Type-I_RS_S_subunit"/>
</dbReference>
<dbReference type="REBASE" id="371660">
    <property type="entry name" value="S.RmuAD2ORF4909P"/>
</dbReference>
<dbReference type="EMBL" id="CP025185">
    <property type="protein sequence ID" value="AWV20099.1"/>
    <property type="molecule type" value="Genomic_DNA"/>
</dbReference>
<dbReference type="Pfam" id="PF01420">
    <property type="entry name" value="Methylase_S"/>
    <property type="match status" value="1"/>
</dbReference>
<dbReference type="InterPro" id="IPR000055">
    <property type="entry name" value="Restrct_endonuc_typeI_TRD"/>
</dbReference>
<dbReference type="InterPro" id="IPR044946">
    <property type="entry name" value="Restrct_endonuc_typeI_TRD_sf"/>
</dbReference>
<sequence length="440" mass="48622">MAGERGRRATLYEPRFCFGVPRVPLYDLADWHNGLAFKNIDFGSGGLPVIKISEIKSGVGPDTARTTGRYSDDVRLRDGDLLFCWSGQPETSIGTYRWFGGEAWLNQHIFRVIPKSGIDGVYLFALLRYLQSNFVQIAANKQTTGLGHVTKADLRGLYVEVPAINEQLRVAETIAPLDDKIELNHRMAETLAAIAQNLFKNWFVDFDPVRAKAVDHSTGLPSDLAALFPSALHESGIPQGWTVGSIEHLVEVNPSTKLPANEPAPYVDMAALPTRAARIRSFIHRPAGSGARFINNDTLIARITPCLENGKTALVDFLGKGQVGWGSTEFIVLRPRNKIPPALPYLVARHEPFRAHLIASMTGSSGRQRVPPAAVTRWEMAIPPVPILEAFGRLVTPLFDRIRSIDEENRRLTALRDSLLLKLISGEIRIAETEQRVVAA</sequence>
<dbReference type="GO" id="GO:0003677">
    <property type="term" value="F:DNA binding"/>
    <property type="evidence" value="ECO:0007669"/>
    <property type="project" value="UniProtKB-KW"/>
</dbReference>
<feature type="domain" description="Type I restriction modification DNA specificity" evidence="4">
    <location>
        <begin position="24"/>
        <end position="189"/>
    </location>
</feature>
<evidence type="ECO:0000256" key="1">
    <source>
        <dbReference type="ARBA" id="ARBA00010923"/>
    </source>
</evidence>
<keyword evidence="5" id="KW-0614">Plasmid</keyword>
<gene>
    <name evidence="5" type="ORF">RADP37_05428</name>
</gene>
<dbReference type="CDD" id="cd17260">
    <property type="entry name" value="RMtype1_S_EcoEI-TRD1-CR1_like"/>
    <property type="match status" value="1"/>
</dbReference>
<dbReference type="GO" id="GO:0009307">
    <property type="term" value="P:DNA restriction-modification system"/>
    <property type="evidence" value="ECO:0007669"/>
    <property type="project" value="UniProtKB-KW"/>
</dbReference>
<keyword evidence="2" id="KW-0680">Restriction system</keyword>
<protein>
    <submittedName>
        <fullName evidence="5">Type I restriction-modification system specificity subunit</fullName>
    </submittedName>
</protein>
<dbReference type="CDD" id="cd17254">
    <property type="entry name" value="RMtype1_S_FclI-TRD1-CR1_like"/>
    <property type="match status" value="1"/>
</dbReference>
<dbReference type="AlphaFoldDB" id="A0A4Y1MR62"/>
<geneLocation type="plasmid" evidence="5">
    <name>p4-AD2</name>
</geneLocation>
<dbReference type="PANTHER" id="PTHR30408:SF13">
    <property type="entry name" value="TYPE I RESTRICTION ENZYME HINDI SPECIFICITY SUBUNIT"/>
    <property type="match status" value="1"/>
</dbReference>
<evidence type="ECO:0000256" key="3">
    <source>
        <dbReference type="ARBA" id="ARBA00023125"/>
    </source>
</evidence>
<evidence type="ECO:0000256" key="2">
    <source>
        <dbReference type="ARBA" id="ARBA00022747"/>
    </source>
</evidence>
<evidence type="ECO:0000313" key="5">
    <source>
        <dbReference type="EMBL" id="AWV20099.1"/>
    </source>
</evidence>
<organism evidence="5">
    <name type="scientific">Roseomonas mucosa</name>
    <dbReference type="NCBI Taxonomy" id="207340"/>
    <lineage>
        <taxon>Bacteria</taxon>
        <taxon>Pseudomonadati</taxon>
        <taxon>Pseudomonadota</taxon>
        <taxon>Alphaproteobacteria</taxon>
        <taxon>Acetobacterales</taxon>
        <taxon>Roseomonadaceae</taxon>
        <taxon>Roseomonas</taxon>
    </lineage>
</organism>
<dbReference type="Gene3D" id="3.90.220.20">
    <property type="entry name" value="DNA methylase specificity domains"/>
    <property type="match status" value="2"/>
</dbReference>
<dbReference type="PANTHER" id="PTHR30408">
    <property type="entry name" value="TYPE-1 RESTRICTION ENZYME ECOKI SPECIFICITY PROTEIN"/>
    <property type="match status" value="1"/>
</dbReference>
<name>A0A4Y1MR62_9PROT</name>
<comment type="similarity">
    <text evidence="1">Belongs to the type-I restriction system S methylase family.</text>
</comment>
<keyword evidence="3" id="KW-0238">DNA-binding</keyword>
<dbReference type="SUPFAM" id="SSF116734">
    <property type="entry name" value="DNA methylase specificity domain"/>
    <property type="match status" value="2"/>
</dbReference>
<evidence type="ECO:0000259" key="4">
    <source>
        <dbReference type="Pfam" id="PF01420"/>
    </source>
</evidence>